<dbReference type="InterPro" id="IPR000847">
    <property type="entry name" value="LysR_HTH_N"/>
</dbReference>
<dbReference type="OrthoDB" id="8557381at2"/>
<keyword evidence="2" id="KW-0805">Transcription regulation</keyword>
<evidence type="ECO:0000313" key="6">
    <source>
        <dbReference type="EMBL" id="SNX46448.1"/>
    </source>
</evidence>
<dbReference type="CDD" id="cd08460">
    <property type="entry name" value="PBP2_DntR_like_1"/>
    <property type="match status" value="1"/>
</dbReference>
<comment type="similarity">
    <text evidence="1">Belongs to the LysR transcriptional regulatory family.</text>
</comment>
<reference evidence="7" key="1">
    <citation type="submission" date="2016-09" db="EMBL/GenBank/DDBJ databases">
        <authorList>
            <person name="Varghese N."/>
            <person name="Submissions S."/>
        </authorList>
    </citation>
    <scope>NUCLEOTIDE SEQUENCE [LARGE SCALE GENOMIC DNA]</scope>
    <source>
        <strain evidence="7">ANC 4466</strain>
    </source>
</reference>
<dbReference type="InterPro" id="IPR036390">
    <property type="entry name" value="WH_DNA-bd_sf"/>
</dbReference>
<evidence type="ECO:0000256" key="1">
    <source>
        <dbReference type="ARBA" id="ARBA00009437"/>
    </source>
</evidence>
<evidence type="ECO:0000259" key="5">
    <source>
        <dbReference type="PROSITE" id="PS50931"/>
    </source>
</evidence>
<dbReference type="PROSITE" id="PS50931">
    <property type="entry name" value="HTH_LYSR"/>
    <property type="match status" value="1"/>
</dbReference>
<organism evidence="6 7">
    <name type="scientific">Acinetobacter puyangensis</name>
    <dbReference type="NCBI Taxonomy" id="1096779"/>
    <lineage>
        <taxon>Bacteria</taxon>
        <taxon>Pseudomonadati</taxon>
        <taxon>Pseudomonadota</taxon>
        <taxon>Gammaproteobacteria</taxon>
        <taxon>Moraxellales</taxon>
        <taxon>Moraxellaceae</taxon>
        <taxon>Acinetobacter</taxon>
    </lineage>
</organism>
<dbReference type="SUPFAM" id="SSF46785">
    <property type="entry name" value="Winged helix' DNA-binding domain"/>
    <property type="match status" value="1"/>
</dbReference>
<dbReference type="RefSeq" id="WP_097080189.1">
    <property type="nucleotide sequence ID" value="NZ_BAABHT010000026.1"/>
</dbReference>
<evidence type="ECO:0000256" key="2">
    <source>
        <dbReference type="ARBA" id="ARBA00023015"/>
    </source>
</evidence>
<evidence type="ECO:0000256" key="4">
    <source>
        <dbReference type="ARBA" id="ARBA00023163"/>
    </source>
</evidence>
<evidence type="ECO:0000256" key="3">
    <source>
        <dbReference type="ARBA" id="ARBA00023125"/>
    </source>
</evidence>
<dbReference type="Gene3D" id="1.10.10.10">
    <property type="entry name" value="Winged helix-like DNA-binding domain superfamily/Winged helix DNA-binding domain"/>
    <property type="match status" value="1"/>
</dbReference>
<dbReference type="AlphaFoldDB" id="A0A240ECK6"/>
<dbReference type="InterPro" id="IPR036388">
    <property type="entry name" value="WH-like_DNA-bd_sf"/>
</dbReference>
<keyword evidence="7" id="KW-1185">Reference proteome</keyword>
<dbReference type="GO" id="GO:0003700">
    <property type="term" value="F:DNA-binding transcription factor activity"/>
    <property type="evidence" value="ECO:0007669"/>
    <property type="project" value="InterPro"/>
</dbReference>
<keyword evidence="3" id="KW-0238">DNA-binding</keyword>
<proteinExistence type="inferred from homology"/>
<dbReference type="Pfam" id="PF00126">
    <property type="entry name" value="HTH_1"/>
    <property type="match status" value="1"/>
</dbReference>
<dbReference type="Proteomes" id="UP000219042">
    <property type="component" value="Unassembled WGS sequence"/>
</dbReference>
<gene>
    <name evidence="6" type="ORF">SAMN05421731_11216</name>
</gene>
<keyword evidence="4" id="KW-0804">Transcription</keyword>
<accession>A0A240ECK6</accession>
<dbReference type="PANTHER" id="PTHR30118:SF15">
    <property type="entry name" value="TRANSCRIPTIONAL REGULATORY PROTEIN"/>
    <property type="match status" value="1"/>
</dbReference>
<evidence type="ECO:0000313" key="7">
    <source>
        <dbReference type="Proteomes" id="UP000219042"/>
    </source>
</evidence>
<dbReference type="EMBL" id="OANT01000012">
    <property type="protein sequence ID" value="SNX46448.1"/>
    <property type="molecule type" value="Genomic_DNA"/>
</dbReference>
<feature type="domain" description="HTH lysR-type" evidence="5">
    <location>
        <begin position="3"/>
        <end position="60"/>
    </location>
</feature>
<dbReference type="GO" id="GO:0003677">
    <property type="term" value="F:DNA binding"/>
    <property type="evidence" value="ECO:0007669"/>
    <property type="project" value="UniProtKB-KW"/>
</dbReference>
<dbReference type="Pfam" id="PF03466">
    <property type="entry name" value="LysR_substrate"/>
    <property type="match status" value="1"/>
</dbReference>
<dbReference type="InterPro" id="IPR050389">
    <property type="entry name" value="LysR-type_TF"/>
</dbReference>
<protein>
    <submittedName>
        <fullName evidence="6">Transcriptional regulator, LysR family</fullName>
    </submittedName>
</protein>
<dbReference type="SUPFAM" id="SSF53850">
    <property type="entry name" value="Periplasmic binding protein-like II"/>
    <property type="match status" value="1"/>
</dbReference>
<dbReference type="Gene3D" id="3.40.190.10">
    <property type="entry name" value="Periplasmic binding protein-like II"/>
    <property type="match status" value="2"/>
</dbReference>
<sequence length="285" mass="31796">MRPDLNLLYALDALLEEGSVVGAAHRMNLSPSAMSRILARIRQTTKDPILVPSGRAMVATPRALEIHAQLKQVLHSSTDLLSPAVDVDLKQLSIHFKIRANDAFTSMYAAPLLNLLAQEMPQASLCFTPEEDDLDDEALRSGRIDLLISASRILGHEMRVQALFQTRMVGLVCAQHPILSEEITPQALTEWGHINVSRRGKLHGPVDEALKKWALNRQIKAVFPTFSSALFTLQQSNFILILPKEMADIALQMGMNLQSFQLPFSLSPILMTQSWHPRHQNHVAH</sequence>
<name>A0A240ECK6_9GAMM</name>
<dbReference type="PANTHER" id="PTHR30118">
    <property type="entry name" value="HTH-TYPE TRANSCRIPTIONAL REGULATOR LEUO-RELATED"/>
    <property type="match status" value="1"/>
</dbReference>
<dbReference type="InterPro" id="IPR005119">
    <property type="entry name" value="LysR_subst-bd"/>
</dbReference>